<dbReference type="RefSeq" id="WP_310332696.1">
    <property type="nucleotide sequence ID" value="NZ_JAVDXV010000011.1"/>
</dbReference>
<comment type="caution">
    <text evidence="2">The sequence shown here is derived from an EMBL/GenBank/DDBJ whole genome shotgun (WGS) entry which is preliminary data.</text>
</comment>
<evidence type="ECO:0000256" key="1">
    <source>
        <dbReference type="SAM" id="SignalP"/>
    </source>
</evidence>
<dbReference type="Proteomes" id="UP001180825">
    <property type="component" value="Unassembled WGS sequence"/>
</dbReference>
<evidence type="ECO:0000313" key="2">
    <source>
        <dbReference type="EMBL" id="MDR7335692.1"/>
    </source>
</evidence>
<keyword evidence="3" id="KW-1185">Reference proteome</keyword>
<accession>A0ABU2AEQ0</accession>
<feature type="signal peptide" evidence="1">
    <location>
        <begin position="1"/>
        <end position="18"/>
    </location>
</feature>
<reference evidence="2 3" key="1">
    <citation type="submission" date="2023-07" db="EMBL/GenBank/DDBJ databases">
        <title>Sorghum-associated microbial communities from plants grown in Nebraska, USA.</title>
        <authorList>
            <person name="Schachtman D."/>
        </authorList>
    </citation>
    <scope>NUCLEOTIDE SEQUENCE [LARGE SCALE GENOMIC DNA]</scope>
    <source>
        <strain evidence="2 3">BE316</strain>
    </source>
</reference>
<protein>
    <submittedName>
        <fullName evidence="2">Uncharacterized protein</fullName>
    </submittedName>
</protein>
<evidence type="ECO:0000313" key="3">
    <source>
        <dbReference type="Proteomes" id="UP001180825"/>
    </source>
</evidence>
<keyword evidence="1" id="KW-0732">Signal</keyword>
<dbReference type="EMBL" id="JAVDXV010000011">
    <property type="protein sequence ID" value="MDR7335692.1"/>
    <property type="molecule type" value="Genomic_DNA"/>
</dbReference>
<name>A0ABU2AEQ0_9BURK</name>
<organism evidence="2 3">
    <name type="scientific">Roseateles asaccharophilus</name>
    <dbReference type="NCBI Taxonomy" id="582607"/>
    <lineage>
        <taxon>Bacteria</taxon>
        <taxon>Pseudomonadati</taxon>
        <taxon>Pseudomonadota</taxon>
        <taxon>Betaproteobacteria</taxon>
        <taxon>Burkholderiales</taxon>
        <taxon>Sphaerotilaceae</taxon>
        <taxon>Roseateles</taxon>
    </lineage>
</organism>
<gene>
    <name evidence="2" type="ORF">J2X21_004859</name>
</gene>
<feature type="chain" id="PRO_5047494057" evidence="1">
    <location>
        <begin position="19"/>
        <end position="45"/>
    </location>
</feature>
<proteinExistence type="predicted"/>
<sequence>MKAGAALYLGVVVFSVLAAASVTRAPGEVLAAHNAAGEPAINTRP</sequence>